<evidence type="ECO:0000256" key="1">
    <source>
        <dbReference type="ARBA" id="ARBA00022729"/>
    </source>
</evidence>
<dbReference type="AlphaFoldDB" id="A0A7R6T0D5"/>
<keyword evidence="4" id="KW-1185">Reference proteome</keyword>
<sequence length="147" mass="16998">MLKKYGALLFILLLLTSCSNIERVKWREFSNALLEQEESDKPIMFFFYSTSCMYCKMMEKSTLNNREISEIINKNFIPIKLNVDNKLPLGKDLPSPSQLAATFRVKGVPAIFFVNKEHKIIKTVTGFQPVFLFKKHLNEALSLSKEE</sequence>
<keyword evidence="1" id="KW-0732">Signal</keyword>
<evidence type="ECO:0000313" key="3">
    <source>
        <dbReference type="EMBL" id="BBB33630.1"/>
    </source>
</evidence>
<name>A0A7R6T0D5_9BACT</name>
<feature type="domain" description="Thioredoxin" evidence="2">
    <location>
        <begin position="9"/>
        <end position="142"/>
    </location>
</feature>
<dbReference type="PANTHER" id="PTHR15337:SF11">
    <property type="entry name" value="THIOREDOXIN DOMAIN-CONTAINING PROTEIN"/>
    <property type="match status" value="1"/>
</dbReference>
<dbReference type="EMBL" id="AP017470">
    <property type="protein sequence ID" value="BBB33630.1"/>
    <property type="molecule type" value="Genomic_DNA"/>
</dbReference>
<protein>
    <recommendedName>
        <fullName evidence="2">Thioredoxin domain-containing protein</fullName>
    </recommendedName>
</protein>
<dbReference type="PANTHER" id="PTHR15337">
    <property type="entry name" value="ANTERIOR GRADIENT PROTEIN-RELATED"/>
    <property type="match status" value="1"/>
</dbReference>
<evidence type="ECO:0000259" key="2">
    <source>
        <dbReference type="PROSITE" id="PS51352"/>
    </source>
</evidence>
<dbReference type="SUPFAM" id="SSF52833">
    <property type="entry name" value="Thioredoxin-like"/>
    <property type="match status" value="1"/>
</dbReference>
<accession>A0A7R6T0D5</accession>
<dbReference type="InterPro" id="IPR013766">
    <property type="entry name" value="Thioredoxin_domain"/>
</dbReference>
<reference evidence="3 4" key="1">
    <citation type="journal article" date="2012" name="Extremophiles">
        <title>Thermotomaculum hydrothermale gen. nov., sp. nov., a novel heterotrophic thermophile within the phylum Acidobacteria from a deep-sea hydrothermal vent chimney in the Southern Okinawa Trough.</title>
        <authorList>
            <person name="Izumi H."/>
            <person name="Nunoura T."/>
            <person name="Miyazaki M."/>
            <person name="Mino S."/>
            <person name="Toki T."/>
            <person name="Takai K."/>
            <person name="Sako Y."/>
            <person name="Sawabe T."/>
            <person name="Nakagawa S."/>
        </authorList>
    </citation>
    <scope>NUCLEOTIDE SEQUENCE [LARGE SCALE GENOMIC DNA]</scope>
    <source>
        <strain evidence="3 4">AC55</strain>
    </source>
</reference>
<dbReference type="KEGG" id="thyd:TTHT_2206"/>
<dbReference type="PROSITE" id="PS51352">
    <property type="entry name" value="THIOREDOXIN_2"/>
    <property type="match status" value="1"/>
</dbReference>
<dbReference type="Pfam" id="PF13098">
    <property type="entry name" value="Thioredoxin_2"/>
    <property type="match status" value="1"/>
</dbReference>
<dbReference type="InterPro" id="IPR012336">
    <property type="entry name" value="Thioredoxin-like_fold"/>
</dbReference>
<dbReference type="Gene3D" id="3.40.30.10">
    <property type="entry name" value="Glutaredoxin"/>
    <property type="match status" value="1"/>
</dbReference>
<dbReference type="RefSeq" id="WP_201327945.1">
    <property type="nucleotide sequence ID" value="NZ_AP017470.1"/>
</dbReference>
<dbReference type="InterPro" id="IPR036249">
    <property type="entry name" value="Thioredoxin-like_sf"/>
</dbReference>
<evidence type="ECO:0000313" key="4">
    <source>
        <dbReference type="Proteomes" id="UP000595564"/>
    </source>
</evidence>
<gene>
    <name evidence="3" type="ORF">TTHT_2206</name>
</gene>
<organism evidence="3 4">
    <name type="scientific">Thermotomaculum hydrothermale</name>
    <dbReference type="NCBI Taxonomy" id="981385"/>
    <lineage>
        <taxon>Bacteria</taxon>
        <taxon>Pseudomonadati</taxon>
        <taxon>Acidobacteriota</taxon>
        <taxon>Holophagae</taxon>
        <taxon>Thermotomaculales</taxon>
        <taxon>Thermotomaculaceae</taxon>
        <taxon>Thermotomaculum</taxon>
    </lineage>
</organism>
<proteinExistence type="predicted"/>
<dbReference type="Proteomes" id="UP000595564">
    <property type="component" value="Chromosome"/>
</dbReference>
<dbReference type="PROSITE" id="PS51257">
    <property type="entry name" value="PROKAR_LIPOPROTEIN"/>
    <property type="match status" value="1"/>
</dbReference>
<dbReference type="InterPro" id="IPR051099">
    <property type="entry name" value="AGR/TXD"/>
</dbReference>